<dbReference type="EMBL" id="DVLT01000034">
    <property type="protein sequence ID" value="HIU02530.1"/>
    <property type="molecule type" value="Genomic_DNA"/>
</dbReference>
<name>A0A9D1HFI0_9FIRM</name>
<evidence type="ECO:0000313" key="2">
    <source>
        <dbReference type="EMBL" id="HIU02530.1"/>
    </source>
</evidence>
<proteinExistence type="predicted"/>
<evidence type="ECO:0000313" key="3">
    <source>
        <dbReference type="Proteomes" id="UP000824164"/>
    </source>
</evidence>
<sequence length="360" mass="40411">MKPNDKELMERYIYQVIRRLPKAQKDEVRMELEELISDMYTDKGSMEEVLTQLGDPADFAKQYQNGQSCLIGPEYFETYLWFIKVVLICTAVSILAVSFIHAFSQASVFAPQNGATVLIRGIGEGLTDGISNMLISCISAFGAVTLIFAIMERRKIKVEMKKAEKWSVEKLEDQKKTADLRWTPGFLEPVPDKKAIISRGDSIVGIVFIVIFSVLLIFAPGFFSAIFNEQTVPVFNLDQWDRILPVFVFSLMAGLVDEILRLVTGCYCKLVMISNMICGAIQIVSSVVVLKILPIWNPDFTDEIQTLLGDRAESAGKFFSLWNWELVSNGLLVLIVLITLSEIGVTVYKTVCYGVPAKDR</sequence>
<evidence type="ECO:0000256" key="1">
    <source>
        <dbReference type="SAM" id="Phobius"/>
    </source>
</evidence>
<comment type="caution">
    <text evidence="2">The sequence shown here is derived from an EMBL/GenBank/DDBJ whole genome shotgun (WGS) entry which is preliminary data.</text>
</comment>
<feature type="transmembrane region" description="Helical" evidence="1">
    <location>
        <begin position="203"/>
        <end position="223"/>
    </location>
</feature>
<keyword evidence="1" id="KW-0472">Membrane</keyword>
<organism evidence="2 3">
    <name type="scientific">Candidatus Onthocola gallistercoris</name>
    <dbReference type="NCBI Taxonomy" id="2840876"/>
    <lineage>
        <taxon>Bacteria</taxon>
        <taxon>Bacillati</taxon>
        <taxon>Bacillota</taxon>
        <taxon>Bacilli</taxon>
        <taxon>Candidatus Onthocola</taxon>
    </lineage>
</organism>
<feature type="transmembrane region" description="Helical" evidence="1">
    <location>
        <begin position="243"/>
        <end position="263"/>
    </location>
</feature>
<feature type="transmembrane region" description="Helical" evidence="1">
    <location>
        <begin position="81"/>
        <end position="103"/>
    </location>
</feature>
<dbReference type="Proteomes" id="UP000824164">
    <property type="component" value="Unassembled WGS sequence"/>
</dbReference>
<keyword evidence="1" id="KW-1133">Transmembrane helix</keyword>
<dbReference type="AlphaFoldDB" id="A0A9D1HFI0"/>
<gene>
    <name evidence="2" type="ORF">IAB63_04695</name>
</gene>
<accession>A0A9D1HFI0</accession>
<reference evidence="2" key="1">
    <citation type="submission" date="2020-10" db="EMBL/GenBank/DDBJ databases">
        <authorList>
            <person name="Gilroy R."/>
        </authorList>
    </citation>
    <scope>NUCLEOTIDE SEQUENCE</scope>
    <source>
        <strain evidence="2">CHK187-14744</strain>
    </source>
</reference>
<reference evidence="2" key="2">
    <citation type="journal article" date="2021" name="PeerJ">
        <title>Extensive microbial diversity within the chicken gut microbiome revealed by metagenomics and culture.</title>
        <authorList>
            <person name="Gilroy R."/>
            <person name="Ravi A."/>
            <person name="Getino M."/>
            <person name="Pursley I."/>
            <person name="Horton D.L."/>
            <person name="Alikhan N.F."/>
            <person name="Baker D."/>
            <person name="Gharbi K."/>
            <person name="Hall N."/>
            <person name="Watson M."/>
            <person name="Adriaenssens E.M."/>
            <person name="Foster-Nyarko E."/>
            <person name="Jarju S."/>
            <person name="Secka A."/>
            <person name="Antonio M."/>
            <person name="Oren A."/>
            <person name="Chaudhuri R.R."/>
            <person name="La Ragione R."/>
            <person name="Hildebrand F."/>
            <person name="Pallen M.J."/>
        </authorList>
    </citation>
    <scope>NUCLEOTIDE SEQUENCE</scope>
    <source>
        <strain evidence="2">CHK187-14744</strain>
    </source>
</reference>
<feature type="transmembrane region" description="Helical" evidence="1">
    <location>
        <begin position="270"/>
        <end position="293"/>
    </location>
</feature>
<feature type="transmembrane region" description="Helical" evidence="1">
    <location>
        <begin position="133"/>
        <end position="151"/>
    </location>
</feature>
<keyword evidence="1" id="KW-0812">Transmembrane</keyword>
<protein>
    <submittedName>
        <fullName evidence="2">Uncharacterized protein</fullName>
    </submittedName>
</protein>
<feature type="transmembrane region" description="Helical" evidence="1">
    <location>
        <begin position="326"/>
        <end position="348"/>
    </location>
</feature>
<dbReference type="Pfam" id="PF22564">
    <property type="entry name" value="HAAS"/>
    <property type="match status" value="1"/>
</dbReference>